<dbReference type="Gene3D" id="2.20.110.10">
    <property type="entry name" value="Histone H3 K4-specific methyltransferase SET7/9 N-terminal domain"/>
    <property type="match status" value="1"/>
</dbReference>
<dbReference type="SUPFAM" id="SSF82185">
    <property type="entry name" value="Histone H3 K4-specific methyltransferase SET7/9 N-terminal domain"/>
    <property type="match status" value="1"/>
</dbReference>
<dbReference type="HOGENOM" id="CLU_2069951_0_0_10"/>
<dbReference type="STRING" id="1454201.NMS_1074"/>
<accession>W8VV28</accession>
<dbReference type="EMBL" id="AP014548">
    <property type="protein sequence ID" value="BAO55083.1"/>
    <property type="molecule type" value="Genomic_DNA"/>
</dbReference>
<gene>
    <name evidence="1" type="ORF">NMS_1074</name>
</gene>
<evidence type="ECO:0000313" key="2">
    <source>
        <dbReference type="Proteomes" id="UP000031760"/>
    </source>
</evidence>
<reference evidence="1 2" key="1">
    <citation type="journal article" date="2014" name="Proc. Natl. Acad. Sci. U.S.A.">
        <title>Functional characterization of flavobacteria rhodopsins reveals a unique class of light-driven chloride pump in bacteria.</title>
        <authorList>
            <person name="Yoshizawa S."/>
            <person name="Kumagai Y."/>
            <person name="Kim H."/>
            <person name="Ogura Y."/>
            <person name="Hayashi T."/>
            <person name="Iwasaki W."/>
            <person name="DeLong E.F."/>
            <person name="Kogure K."/>
        </authorList>
    </citation>
    <scope>NUCLEOTIDE SEQUENCE [LARGE SCALE GENOMIC DNA]</scope>
    <source>
        <strain evidence="1 2">S1-08</strain>
    </source>
</reference>
<dbReference type="AlphaFoldDB" id="W8VV28"/>
<protein>
    <recommendedName>
        <fullName evidence="3">Nicotinic acid mononucleotide adenyltransferase</fullName>
    </recommendedName>
</protein>
<proteinExistence type="predicted"/>
<sequence length="114" mass="13017">MLLSAMLIGMISYAQEVKPKFEQLEDGKIQATYFHENGEVAQQGFFLNKKRHGEWTSYNVKGEKTAQAEFNKGVKTGKWFIWSDDKLTEVDYADNQIAAVNTWVNKNPVASNRP</sequence>
<name>W8VV28_9FLAO</name>
<dbReference type="Proteomes" id="UP000031760">
    <property type="component" value="Chromosome"/>
</dbReference>
<organism evidence="1 2">
    <name type="scientific">Nonlabens marinus S1-08</name>
    <dbReference type="NCBI Taxonomy" id="1454201"/>
    <lineage>
        <taxon>Bacteria</taxon>
        <taxon>Pseudomonadati</taxon>
        <taxon>Bacteroidota</taxon>
        <taxon>Flavobacteriia</taxon>
        <taxon>Flavobacteriales</taxon>
        <taxon>Flavobacteriaceae</taxon>
        <taxon>Nonlabens</taxon>
    </lineage>
</organism>
<evidence type="ECO:0000313" key="1">
    <source>
        <dbReference type="EMBL" id="BAO55083.1"/>
    </source>
</evidence>
<evidence type="ECO:0008006" key="3">
    <source>
        <dbReference type="Google" id="ProtNLM"/>
    </source>
</evidence>
<dbReference type="KEGG" id="nmf:NMS_1074"/>
<keyword evidence="2" id="KW-1185">Reference proteome</keyword>